<evidence type="ECO:0000313" key="2">
    <source>
        <dbReference type="Proteomes" id="UP000070341"/>
    </source>
</evidence>
<reference evidence="1 2" key="1">
    <citation type="journal article" date="2016" name="Sci. Rep.">
        <title>Metabolic traits of an uncultured archaeal lineage -MSBL1- from brine pools of the Red Sea.</title>
        <authorList>
            <person name="Mwirichia R."/>
            <person name="Alam I."/>
            <person name="Rashid M."/>
            <person name="Vinu M."/>
            <person name="Ba-Alawi W."/>
            <person name="Anthony Kamau A."/>
            <person name="Kamanda Ngugi D."/>
            <person name="Goker M."/>
            <person name="Klenk H.P."/>
            <person name="Bajic V."/>
            <person name="Stingl U."/>
        </authorList>
    </citation>
    <scope>NUCLEOTIDE SEQUENCE [LARGE SCALE GENOMIC DNA]</scope>
    <source>
        <strain evidence="1">SCGC-AAA259M10</strain>
    </source>
</reference>
<organism evidence="1 2">
    <name type="scientific">candidate division MSBL1 archaeon SCGC-AAA259M10</name>
    <dbReference type="NCBI Taxonomy" id="1698270"/>
    <lineage>
        <taxon>Archaea</taxon>
        <taxon>Methanobacteriati</taxon>
        <taxon>Methanobacteriota</taxon>
        <taxon>candidate division MSBL1</taxon>
    </lineage>
</organism>
<evidence type="ECO:0000313" key="1">
    <source>
        <dbReference type="EMBL" id="KXA99516.1"/>
    </source>
</evidence>
<proteinExistence type="predicted"/>
<gene>
    <name evidence="1" type="ORF">AKJ40_02935</name>
</gene>
<dbReference type="AlphaFoldDB" id="A0A133UZ95"/>
<sequence length="312" mass="34581">MNRSGTNKTLLFLIITVTCFMVAASLPVVMGDTIDGEASVSNTSCEFIDKTVDTNTVDPESYFWIKTQVRDSDTLSDIENVVVKIFDNQTAVGAQDTKRSHYTFWFDANDNSWNSNLNNTLGNPFIDAAASEYPNDATVTEDNYNFKILLNGTANPNQDWNVYVEVNDEASSENNGTHTNALAVNTYVNYDVKADLIEWTNLQPDTNDNPSDSNPVIIENIETNVNYDVQTKLSGDWLNTNGDTITVTETSFDSTDSSGYHGQVSSSIFKDVYTYESYGEDLTEGINYFLDIPDGTSSGTFTNTFEIEVVAH</sequence>
<protein>
    <submittedName>
        <fullName evidence="1">Uncharacterized protein</fullName>
    </submittedName>
</protein>
<comment type="caution">
    <text evidence="1">The sequence shown here is derived from an EMBL/GenBank/DDBJ whole genome shotgun (WGS) entry which is preliminary data.</text>
</comment>
<dbReference type="Proteomes" id="UP000070341">
    <property type="component" value="Unassembled WGS sequence"/>
</dbReference>
<name>A0A133UZ95_9EURY</name>
<accession>A0A133UZ95</accession>
<keyword evidence="2" id="KW-1185">Reference proteome</keyword>
<dbReference type="EMBL" id="LHXU01000045">
    <property type="protein sequence ID" value="KXA99516.1"/>
    <property type="molecule type" value="Genomic_DNA"/>
</dbReference>